<organism evidence="2">
    <name type="scientific">marine metagenome</name>
    <dbReference type="NCBI Taxonomy" id="408172"/>
    <lineage>
        <taxon>unclassified sequences</taxon>
        <taxon>metagenomes</taxon>
        <taxon>ecological metagenomes</taxon>
    </lineage>
</organism>
<dbReference type="EMBL" id="UINC01209483">
    <property type="protein sequence ID" value="SVE32520.1"/>
    <property type="molecule type" value="Genomic_DNA"/>
</dbReference>
<sequence>MNDQITSNLPKYEWVLIGNCIGLKKGAIRKNISAADIVRFEYKDKKILNGIEVSSRPSEKLKNLKINRFPAKLSLELEMPAGKEEKPLLKPIISSDNWRKIIKSIPDSDQLIVGDQWVSLFEDNIIEIQNFLEKLNIRDLGNISLRHALDLMLSGFDYLNVTESKRSEDSHSVKFSFTGTESNLKNTGFKANLYHYQQKGVAWLQSIANEGLGCILADEMGLGKTVQIIALLTIY</sequence>
<dbReference type="GO" id="GO:0005524">
    <property type="term" value="F:ATP binding"/>
    <property type="evidence" value="ECO:0007669"/>
    <property type="project" value="InterPro"/>
</dbReference>
<feature type="domain" description="SNF2 N-terminal" evidence="1">
    <location>
        <begin position="196"/>
        <end position="233"/>
    </location>
</feature>
<protein>
    <recommendedName>
        <fullName evidence="1">SNF2 N-terminal domain-containing protein</fullName>
    </recommendedName>
</protein>
<dbReference type="InterPro" id="IPR000330">
    <property type="entry name" value="SNF2_N"/>
</dbReference>
<gene>
    <name evidence="2" type="ORF">METZ01_LOCUS485374</name>
</gene>
<dbReference type="InterPro" id="IPR027417">
    <property type="entry name" value="P-loop_NTPase"/>
</dbReference>
<dbReference type="SUPFAM" id="SSF52540">
    <property type="entry name" value="P-loop containing nucleoside triphosphate hydrolases"/>
    <property type="match status" value="1"/>
</dbReference>
<dbReference type="Pfam" id="PF00176">
    <property type="entry name" value="SNF2-rel_dom"/>
    <property type="match status" value="1"/>
</dbReference>
<dbReference type="InterPro" id="IPR038718">
    <property type="entry name" value="SNF2-like_sf"/>
</dbReference>
<accession>A0A383CKD0</accession>
<dbReference type="Gene3D" id="3.40.50.10810">
    <property type="entry name" value="Tandem AAA-ATPase domain"/>
    <property type="match status" value="1"/>
</dbReference>
<evidence type="ECO:0000313" key="2">
    <source>
        <dbReference type="EMBL" id="SVE32520.1"/>
    </source>
</evidence>
<reference evidence="2" key="1">
    <citation type="submission" date="2018-05" db="EMBL/GenBank/DDBJ databases">
        <authorList>
            <person name="Lanie J.A."/>
            <person name="Ng W.-L."/>
            <person name="Kazmierczak K.M."/>
            <person name="Andrzejewski T.M."/>
            <person name="Davidsen T.M."/>
            <person name="Wayne K.J."/>
            <person name="Tettelin H."/>
            <person name="Glass J.I."/>
            <person name="Rusch D."/>
            <person name="Podicherti R."/>
            <person name="Tsui H.-C.T."/>
            <person name="Winkler M.E."/>
        </authorList>
    </citation>
    <scope>NUCLEOTIDE SEQUENCE</scope>
</reference>
<feature type="non-terminal residue" evidence="2">
    <location>
        <position position="235"/>
    </location>
</feature>
<name>A0A383CKD0_9ZZZZ</name>
<dbReference type="AlphaFoldDB" id="A0A383CKD0"/>
<dbReference type="PANTHER" id="PTHR10799">
    <property type="entry name" value="SNF2/RAD54 HELICASE FAMILY"/>
    <property type="match status" value="1"/>
</dbReference>
<proteinExistence type="predicted"/>
<evidence type="ECO:0000259" key="1">
    <source>
        <dbReference type="Pfam" id="PF00176"/>
    </source>
</evidence>